<evidence type="ECO:0000313" key="2">
    <source>
        <dbReference type="EMBL" id="KAF2301983.1"/>
    </source>
</evidence>
<evidence type="ECO:0000256" key="1">
    <source>
        <dbReference type="SAM" id="MobiDB-lite"/>
    </source>
</evidence>
<keyword evidence="3" id="KW-1185">Reference proteome</keyword>
<protein>
    <submittedName>
        <fullName evidence="2">Uncharacterized protein</fullName>
    </submittedName>
</protein>
<proteinExistence type="predicted"/>
<reference evidence="2 3" key="1">
    <citation type="journal article" date="2020" name="Mol. Plant">
        <title>The Chromosome-Based Rubber Tree Genome Provides New Insights into Spurge Genome Evolution and Rubber Biosynthesis.</title>
        <authorList>
            <person name="Liu J."/>
            <person name="Shi C."/>
            <person name="Shi C.C."/>
            <person name="Li W."/>
            <person name="Zhang Q.J."/>
            <person name="Zhang Y."/>
            <person name="Li K."/>
            <person name="Lu H.F."/>
            <person name="Shi C."/>
            <person name="Zhu S.T."/>
            <person name="Xiao Z.Y."/>
            <person name="Nan H."/>
            <person name="Yue Y."/>
            <person name="Zhu X.G."/>
            <person name="Wu Y."/>
            <person name="Hong X.N."/>
            <person name="Fan G.Y."/>
            <person name="Tong Y."/>
            <person name="Zhang D."/>
            <person name="Mao C.L."/>
            <person name="Liu Y.L."/>
            <person name="Hao S.J."/>
            <person name="Liu W.Q."/>
            <person name="Lv M.Q."/>
            <person name="Zhang H.B."/>
            <person name="Liu Y."/>
            <person name="Hu-Tang G.R."/>
            <person name="Wang J.P."/>
            <person name="Wang J.H."/>
            <person name="Sun Y.H."/>
            <person name="Ni S.B."/>
            <person name="Chen W.B."/>
            <person name="Zhang X.C."/>
            <person name="Jiao Y.N."/>
            <person name="Eichler E.E."/>
            <person name="Li G.H."/>
            <person name="Liu X."/>
            <person name="Gao L.Z."/>
        </authorList>
    </citation>
    <scope>NUCLEOTIDE SEQUENCE [LARGE SCALE GENOMIC DNA]</scope>
    <source>
        <strain evidence="3">cv. GT1</strain>
        <tissue evidence="2">Leaf</tissue>
    </source>
</reference>
<sequence>MASKSRGKVRAANNDVSKGNDRDSFGNIVNSKYRVLAQLEQIQRALEHNPRNDFYILEEELRLEYERILTEEELYWYQKSCSKWLSYGDRNTRYFHSLSMKRSRRNRINMLKDDSDQWCEDQQSLKNLAVQFFSNLYFEDRVVFPSCPFSNKFPLQDPDEVEMLGKNVGDDEIRTALFQMDPMKAQGLDGYNVFLFQKNWHVIGRDVCSFVKSIFCGSISVESINQALIVLIPKKLFDEPSSKDPKKPRIESHSDDDNKFSNTDDKNDDLGPENENEDEEDAAVYDYNDDHYEENVEEAYGYDYNENDDYCVY</sequence>
<feature type="region of interest" description="Disordered" evidence="1">
    <location>
        <begin position="1"/>
        <end position="23"/>
    </location>
</feature>
<dbReference type="Proteomes" id="UP000467840">
    <property type="component" value="Chromosome 4"/>
</dbReference>
<organism evidence="2 3">
    <name type="scientific">Hevea brasiliensis</name>
    <name type="common">Para rubber tree</name>
    <name type="synonym">Siphonia brasiliensis</name>
    <dbReference type="NCBI Taxonomy" id="3981"/>
    <lineage>
        <taxon>Eukaryota</taxon>
        <taxon>Viridiplantae</taxon>
        <taxon>Streptophyta</taxon>
        <taxon>Embryophyta</taxon>
        <taxon>Tracheophyta</taxon>
        <taxon>Spermatophyta</taxon>
        <taxon>Magnoliopsida</taxon>
        <taxon>eudicotyledons</taxon>
        <taxon>Gunneridae</taxon>
        <taxon>Pentapetalae</taxon>
        <taxon>rosids</taxon>
        <taxon>fabids</taxon>
        <taxon>Malpighiales</taxon>
        <taxon>Euphorbiaceae</taxon>
        <taxon>Crotonoideae</taxon>
        <taxon>Micrandreae</taxon>
        <taxon>Hevea</taxon>
    </lineage>
</organism>
<feature type="compositionally biased region" description="Basic and acidic residues" evidence="1">
    <location>
        <begin position="240"/>
        <end position="269"/>
    </location>
</feature>
<dbReference type="AlphaFoldDB" id="A0A6A6LPD1"/>
<name>A0A6A6LPD1_HEVBR</name>
<feature type="compositionally biased region" description="Acidic residues" evidence="1">
    <location>
        <begin position="270"/>
        <end position="283"/>
    </location>
</feature>
<gene>
    <name evidence="2" type="ORF">GH714_031134</name>
</gene>
<comment type="caution">
    <text evidence="2">The sequence shown here is derived from an EMBL/GenBank/DDBJ whole genome shotgun (WGS) entry which is preliminary data.</text>
</comment>
<accession>A0A6A6LPD1</accession>
<evidence type="ECO:0000313" key="3">
    <source>
        <dbReference type="Proteomes" id="UP000467840"/>
    </source>
</evidence>
<dbReference type="EMBL" id="JAAGAX010000010">
    <property type="protein sequence ID" value="KAF2301983.1"/>
    <property type="molecule type" value="Genomic_DNA"/>
</dbReference>
<feature type="region of interest" description="Disordered" evidence="1">
    <location>
        <begin position="240"/>
        <end position="290"/>
    </location>
</feature>